<evidence type="ECO:0000313" key="9">
    <source>
        <dbReference type="EMBL" id="RLE51962.1"/>
    </source>
</evidence>
<comment type="similarity">
    <text evidence="7 8">Belongs to the triosephosphate isomerase family.</text>
</comment>
<comment type="caution">
    <text evidence="9">The sequence shown here is derived from an EMBL/GenBank/DDBJ whole genome shotgun (WGS) entry which is preliminary data.</text>
</comment>
<evidence type="ECO:0000256" key="5">
    <source>
        <dbReference type="ARBA" id="ARBA00023235"/>
    </source>
</evidence>
<gene>
    <name evidence="7 9" type="primary">tpiA</name>
    <name evidence="9" type="ORF">DRJ26_05215</name>
</gene>
<dbReference type="GO" id="GO:0046166">
    <property type="term" value="P:glyceraldehyde-3-phosphate biosynthetic process"/>
    <property type="evidence" value="ECO:0007669"/>
    <property type="project" value="TreeGrafter"/>
</dbReference>
<reference evidence="9 10" key="1">
    <citation type="submission" date="2018-06" db="EMBL/GenBank/DDBJ databases">
        <title>Extensive metabolic versatility and redundancy in microbially diverse, dynamic hydrothermal sediments.</title>
        <authorList>
            <person name="Dombrowski N."/>
            <person name="Teske A."/>
            <person name="Baker B.J."/>
        </authorList>
    </citation>
    <scope>NUCLEOTIDE SEQUENCE [LARGE SCALE GENOMIC DNA]</scope>
    <source>
        <strain evidence="9">B20_G2</strain>
    </source>
</reference>
<dbReference type="InterPro" id="IPR020861">
    <property type="entry name" value="Triosephosphate_isomerase_AS"/>
</dbReference>
<dbReference type="HAMAP" id="MF_00147_A">
    <property type="entry name" value="TIM_A"/>
    <property type="match status" value="1"/>
</dbReference>
<evidence type="ECO:0000256" key="8">
    <source>
        <dbReference type="RuleBase" id="RU363013"/>
    </source>
</evidence>
<dbReference type="PANTHER" id="PTHR21139:SF42">
    <property type="entry name" value="TRIOSEPHOSPHATE ISOMERASE"/>
    <property type="match status" value="1"/>
</dbReference>
<keyword evidence="5 7" id="KW-0413">Isomerase</keyword>
<feature type="binding site" evidence="7">
    <location>
        <position position="149"/>
    </location>
    <ligand>
        <name>substrate</name>
    </ligand>
</feature>
<evidence type="ECO:0000256" key="7">
    <source>
        <dbReference type="HAMAP-Rule" id="MF_00147"/>
    </source>
</evidence>
<dbReference type="NCBIfam" id="NF003302">
    <property type="entry name" value="PRK04302.1"/>
    <property type="match status" value="1"/>
</dbReference>
<organism evidence="9 10">
    <name type="scientific">Thermoproteota archaeon</name>
    <dbReference type="NCBI Taxonomy" id="2056631"/>
    <lineage>
        <taxon>Archaea</taxon>
        <taxon>Thermoproteota</taxon>
    </lineage>
</organism>
<evidence type="ECO:0000256" key="3">
    <source>
        <dbReference type="ARBA" id="ARBA00022490"/>
    </source>
</evidence>
<evidence type="ECO:0000256" key="4">
    <source>
        <dbReference type="ARBA" id="ARBA00023152"/>
    </source>
</evidence>
<dbReference type="InterPro" id="IPR035990">
    <property type="entry name" value="TIM_sf"/>
</dbReference>
<dbReference type="PANTHER" id="PTHR21139">
    <property type="entry name" value="TRIOSEPHOSPHATE ISOMERASE"/>
    <property type="match status" value="1"/>
</dbReference>
<dbReference type="Proteomes" id="UP000269499">
    <property type="component" value="Unassembled WGS sequence"/>
</dbReference>
<dbReference type="InterPro" id="IPR022891">
    <property type="entry name" value="Triosephosphate_isomerase_arc"/>
</dbReference>
<feature type="binding site" evidence="7">
    <location>
        <position position="184"/>
    </location>
    <ligand>
        <name>substrate</name>
    </ligand>
</feature>
<comment type="subunit">
    <text evidence="6 7">Homotetramer; dimer of dimers.</text>
</comment>
<keyword evidence="3 7" id="KW-0963">Cytoplasm</keyword>
<dbReference type="FunFam" id="3.20.20.70:FF:000223">
    <property type="entry name" value="Triosephosphate isomerase"/>
    <property type="match status" value="1"/>
</dbReference>
<comment type="catalytic activity">
    <reaction evidence="7 8">
        <text>D-glyceraldehyde 3-phosphate = dihydroxyacetone phosphate</text>
        <dbReference type="Rhea" id="RHEA:18585"/>
        <dbReference type="ChEBI" id="CHEBI:57642"/>
        <dbReference type="ChEBI" id="CHEBI:59776"/>
        <dbReference type="EC" id="5.3.1.1"/>
    </reaction>
</comment>
<dbReference type="PROSITE" id="PS51440">
    <property type="entry name" value="TIM_2"/>
    <property type="match status" value="1"/>
</dbReference>
<dbReference type="NCBIfam" id="TIGR00419">
    <property type="entry name" value="tim"/>
    <property type="match status" value="1"/>
</dbReference>
<evidence type="ECO:0000256" key="6">
    <source>
        <dbReference type="ARBA" id="ARBA00044762"/>
    </source>
</evidence>
<dbReference type="GO" id="GO:0006094">
    <property type="term" value="P:gluconeogenesis"/>
    <property type="evidence" value="ECO:0007669"/>
    <property type="project" value="UniProtKB-UniRule"/>
</dbReference>
<sequence>MLPIKLPAIIVNFKTYAQATGEKALTLAQIAEKVYSQTGVEIIVCPQFTDIRLIAESVEIPVFAQHIDPIKPGSYTGHILPEAVKEAGAVGTLINHSERRMLLSDIDMAIRRAEELGLLTLVCSNNVNVGVAVAHLRPWAIAVEPPELIGTGRAVSKVEPEIVKKSVSAIKEVNSQVHVLCGAGITCGEDVKAALELGAEGVLLASAVVKANNPEKVLMELAEAVLKAS</sequence>
<dbReference type="InterPro" id="IPR013785">
    <property type="entry name" value="Aldolase_TIM"/>
</dbReference>
<feature type="binding site" evidence="7">
    <location>
        <begin position="205"/>
        <end position="206"/>
    </location>
    <ligand>
        <name>substrate</name>
    </ligand>
</feature>
<dbReference type="AlphaFoldDB" id="A0A497EY48"/>
<dbReference type="Pfam" id="PF00121">
    <property type="entry name" value="TIM"/>
    <property type="match status" value="1"/>
</dbReference>
<dbReference type="EMBL" id="QMRA01000140">
    <property type="protein sequence ID" value="RLE51962.1"/>
    <property type="molecule type" value="Genomic_DNA"/>
</dbReference>
<dbReference type="UniPathway" id="UPA00138"/>
<dbReference type="PROSITE" id="PS00171">
    <property type="entry name" value="TIM_1"/>
    <property type="match status" value="1"/>
</dbReference>
<evidence type="ECO:0000313" key="10">
    <source>
        <dbReference type="Proteomes" id="UP000269499"/>
    </source>
</evidence>
<dbReference type="InterPro" id="IPR000652">
    <property type="entry name" value="Triosephosphate_isomerase"/>
</dbReference>
<dbReference type="SUPFAM" id="SSF51351">
    <property type="entry name" value="Triosephosphate isomerase (TIM)"/>
    <property type="match status" value="1"/>
</dbReference>
<dbReference type="Gene3D" id="3.20.20.70">
    <property type="entry name" value="Aldolase class I"/>
    <property type="match status" value="1"/>
</dbReference>
<accession>A0A497EY48</accession>
<feature type="active site" description="Electrophile" evidence="7">
    <location>
        <position position="96"/>
    </location>
</feature>
<feature type="binding site" evidence="7">
    <location>
        <begin position="12"/>
        <end position="14"/>
    </location>
    <ligand>
        <name>substrate</name>
    </ligand>
</feature>
<keyword evidence="2 7" id="KW-0312">Gluconeogenesis</keyword>
<comment type="subcellular location">
    <subcellularLocation>
        <location evidence="7 8">Cytoplasm</location>
    </subcellularLocation>
</comment>
<comment type="function">
    <text evidence="7">Involved in the gluconeogenesis. Catalyzes stereospecifically the conversion of dihydroxyacetone phosphate (DHAP) to D-glyceraldehyde-3-phosphate (G3P).</text>
</comment>
<feature type="active site" description="Proton acceptor" evidence="7">
    <location>
        <position position="144"/>
    </location>
</feature>
<dbReference type="UniPathway" id="UPA00109">
    <property type="reaction ID" value="UER00189"/>
</dbReference>
<dbReference type="GO" id="GO:0006096">
    <property type="term" value="P:glycolytic process"/>
    <property type="evidence" value="ECO:0007669"/>
    <property type="project" value="UniProtKB-UniRule"/>
</dbReference>
<proteinExistence type="inferred from homology"/>
<dbReference type="CDD" id="cd00311">
    <property type="entry name" value="TIM"/>
    <property type="match status" value="1"/>
</dbReference>
<protein>
    <recommendedName>
        <fullName evidence="1 7">Triosephosphate isomerase</fullName>
        <shortName evidence="7">TIM</shortName>
        <shortName evidence="7">TPI</shortName>
        <ecNumber evidence="7 8">5.3.1.1</ecNumber>
    </recommendedName>
    <alternativeName>
        <fullName evidence="7">Triose-phosphate isomerase</fullName>
    </alternativeName>
</protein>
<dbReference type="GO" id="GO:0019563">
    <property type="term" value="P:glycerol catabolic process"/>
    <property type="evidence" value="ECO:0007669"/>
    <property type="project" value="TreeGrafter"/>
</dbReference>
<keyword evidence="4 7" id="KW-0324">Glycolysis</keyword>
<dbReference type="GO" id="GO:0005829">
    <property type="term" value="C:cytosol"/>
    <property type="evidence" value="ECO:0007669"/>
    <property type="project" value="TreeGrafter"/>
</dbReference>
<name>A0A497EY48_9CREN</name>
<comment type="pathway">
    <text evidence="7 8">Carbohydrate biosynthesis; gluconeogenesis.</text>
</comment>
<dbReference type="EC" id="5.3.1.1" evidence="7 8"/>
<dbReference type="GO" id="GO:0004807">
    <property type="term" value="F:triose-phosphate isomerase activity"/>
    <property type="evidence" value="ECO:0007669"/>
    <property type="project" value="UniProtKB-UniRule"/>
</dbReference>
<evidence type="ECO:0000256" key="1">
    <source>
        <dbReference type="ARBA" id="ARBA00019397"/>
    </source>
</evidence>
<comment type="pathway">
    <text evidence="7 8">Carbohydrate degradation; glycolysis; D-glyceraldehyde 3-phosphate from glycerone phosphate: step 1/1.</text>
</comment>
<evidence type="ECO:0000256" key="2">
    <source>
        <dbReference type="ARBA" id="ARBA00022432"/>
    </source>
</evidence>